<dbReference type="InterPro" id="IPR006083">
    <property type="entry name" value="PRK/URK"/>
</dbReference>
<reference evidence="2 3" key="1">
    <citation type="submission" date="2015-09" db="EMBL/GenBank/DDBJ databases">
        <authorList>
            <consortium name="Pathogen Informatics"/>
        </authorList>
    </citation>
    <scope>NUCLEOTIDE SEQUENCE [LARGE SCALE GENOMIC DNA]</scope>
    <source>
        <strain evidence="2 3">2789STDY5834970</strain>
    </source>
</reference>
<accession>A0A173RB36</accession>
<proteinExistence type="predicted"/>
<protein>
    <submittedName>
        <fullName evidence="2">Uridine kinase</fullName>
        <ecNumber evidence="2">2.7.1.48</ecNumber>
    </submittedName>
</protein>
<organism evidence="2 3">
    <name type="scientific">Faecalibacterium prausnitzii</name>
    <dbReference type="NCBI Taxonomy" id="853"/>
    <lineage>
        <taxon>Bacteria</taxon>
        <taxon>Bacillati</taxon>
        <taxon>Bacillota</taxon>
        <taxon>Clostridia</taxon>
        <taxon>Eubacteriales</taxon>
        <taxon>Oscillospiraceae</taxon>
        <taxon>Faecalibacterium</taxon>
    </lineage>
</organism>
<dbReference type="PRINTS" id="PR00988">
    <property type="entry name" value="URIDINKINASE"/>
</dbReference>
<dbReference type="RefSeq" id="WP_055184823.1">
    <property type="nucleotide sequence ID" value="NZ_CYXN01000001.1"/>
</dbReference>
<keyword evidence="2" id="KW-0808">Transferase</keyword>
<evidence type="ECO:0000313" key="2">
    <source>
        <dbReference type="EMBL" id="CUM75081.1"/>
    </source>
</evidence>
<sequence length="311" mass="34883">MITIWVPKRLVEIDLYNVAARSPQALAELSENSYARRVQYAAQKVRGSGAKIVMLTGPSASGKTTSAHCLAKALVQQGTPAQVVSLDNFFKGAAYYPKMPDGTLDYENLETLDLPLIKQCLRQLSETGKTELPIYDFATEQRSAAVEPIDLQGGVCIVEGIHALNPELTGLVPDDQIYRIYAGLREEYCIDGRRVINTQDIRLCRRTLRDAAARGRSPAKTLSMWDRVLDGETRYIKGFKTTADFLLDTSFTYELGLISRLLGEVRRQFTLEGHNAELWDETARRFEQVDPLPLELLPADSMLREFYGSRT</sequence>
<dbReference type="PANTHER" id="PTHR10285">
    <property type="entry name" value="URIDINE KINASE"/>
    <property type="match status" value="1"/>
</dbReference>
<name>A0A173RB36_9FIRM</name>
<dbReference type="Pfam" id="PF00485">
    <property type="entry name" value="PRK"/>
    <property type="match status" value="1"/>
</dbReference>
<dbReference type="Proteomes" id="UP000095649">
    <property type="component" value="Unassembled WGS sequence"/>
</dbReference>
<gene>
    <name evidence="2" type="primary">udk_1</name>
    <name evidence="2" type="ORF">ERS852582_00396</name>
</gene>
<dbReference type="EC" id="2.7.1.48" evidence="2"/>
<dbReference type="EMBL" id="CYXN01000001">
    <property type="protein sequence ID" value="CUM75081.1"/>
    <property type="molecule type" value="Genomic_DNA"/>
</dbReference>
<dbReference type="AlphaFoldDB" id="A0A173RB36"/>
<evidence type="ECO:0000259" key="1">
    <source>
        <dbReference type="Pfam" id="PF00485"/>
    </source>
</evidence>
<dbReference type="Gene3D" id="3.40.50.300">
    <property type="entry name" value="P-loop containing nucleotide triphosphate hydrolases"/>
    <property type="match status" value="1"/>
</dbReference>
<dbReference type="GO" id="GO:0004849">
    <property type="term" value="F:uridine kinase activity"/>
    <property type="evidence" value="ECO:0007669"/>
    <property type="project" value="UniProtKB-EC"/>
</dbReference>
<dbReference type="SUPFAM" id="SSF52540">
    <property type="entry name" value="P-loop containing nucleoside triphosphate hydrolases"/>
    <property type="match status" value="1"/>
</dbReference>
<dbReference type="InterPro" id="IPR027417">
    <property type="entry name" value="P-loop_NTPase"/>
</dbReference>
<dbReference type="GO" id="GO:0005524">
    <property type="term" value="F:ATP binding"/>
    <property type="evidence" value="ECO:0007669"/>
    <property type="project" value="InterPro"/>
</dbReference>
<keyword evidence="2" id="KW-0418">Kinase</keyword>
<feature type="domain" description="Phosphoribulokinase/uridine kinase" evidence="1">
    <location>
        <begin position="52"/>
        <end position="164"/>
    </location>
</feature>
<dbReference type="OrthoDB" id="9764644at2"/>
<evidence type="ECO:0000313" key="3">
    <source>
        <dbReference type="Proteomes" id="UP000095649"/>
    </source>
</evidence>